<organism evidence="2 3">
    <name type="scientific">Methylocystis bryophila</name>
    <dbReference type="NCBI Taxonomy" id="655015"/>
    <lineage>
        <taxon>Bacteria</taxon>
        <taxon>Pseudomonadati</taxon>
        <taxon>Pseudomonadota</taxon>
        <taxon>Alphaproteobacteria</taxon>
        <taxon>Hyphomicrobiales</taxon>
        <taxon>Methylocystaceae</taxon>
        <taxon>Methylocystis</taxon>
    </lineage>
</organism>
<evidence type="ECO:0000313" key="2">
    <source>
        <dbReference type="EMBL" id="ARN80997.1"/>
    </source>
</evidence>
<accession>A0A1W6MTU5</accession>
<proteinExistence type="predicted"/>
<reference evidence="2 3" key="1">
    <citation type="submission" date="2017-02" db="EMBL/GenBank/DDBJ databases">
        <authorList>
            <person name="Peterson S.W."/>
        </authorList>
    </citation>
    <scope>NUCLEOTIDE SEQUENCE [LARGE SCALE GENOMIC DNA]</scope>
    <source>
        <strain evidence="2 3">S285</strain>
    </source>
</reference>
<dbReference type="EMBL" id="CP019948">
    <property type="protein sequence ID" value="ARN80997.1"/>
    <property type="molecule type" value="Genomic_DNA"/>
</dbReference>
<dbReference type="OrthoDB" id="9807959at2"/>
<dbReference type="Gene3D" id="3.30.160.250">
    <property type="match status" value="1"/>
</dbReference>
<dbReference type="SUPFAM" id="SSF143100">
    <property type="entry name" value="TTHA1013/TTHA0281-like"/>
    <property type="match status" value="1"/>
</dbReference>
<dbReference type="Proteomes" id="UP000193978">
    <property type="component" value="Chromosome"/>
</dbReference>
<dbReference type="KEGG" id="mbry:B1812_07845"/>
<evidence type="ECO:0000313" key="3">
    <source>
        <dbReference type="Proteomes" id="UP000193978"/>
    </source>
</evidence>
<dbReference type="InterPro" id="IPR031807">
    <property type="entry name" value="HicB-like"/>
</dbReference>
<name>A0A1W6MTU5_9HYPH</name>
<feature type="domain" description="HicB-like antitoxin of toxin-antitoxin system" evidence="1">
    <location>
        <begin position="17"/>
        <end position="65"/>
    </location>
</feature>
<dbReference type="Pfam" id="PF15919">
    <property type="entry name" value="HicB_lk_antitox"/>
    <property type="match status" value="1"/>
</dbReference>
<evidence type="ECO:0000259" key="1">
    <source>
        <dbReference type="Pfam" id="PF15919"/>
    </source>
</evidence>
<dbReference type="STRING" id="655015.B1812_07845"/>
<gene>
    <name evidence="2" type="ORF">B1812_07845</name>
</gene>
<dbReference type="InterPro" id="IPR035069">
    <property type="entry name" value="TTHA1013/TTHA0281-like"/>
</dbReference>
<sequence length="72" mass="7622">MNAQHIYASNIEQLSSEDGGYWVVSFPDIPGCLGVGDSMAEAEADAQNALAACLDAFKAIDRPAPIPSERPE</sequence>
<protein>
    <recommendedName>
        <fullName evidence="1">HicB-like antitoxin of toxin-antitoxin system domain-containing protein</fullName>
    </recommendedName>
</protein>
<dbReference type="AlphaFoldDB" id="A0A1W6MTU5"/>
<keyword evidence="3" id="KW-1185">Reference proteome</keyword>
<dbReference type="RefSeq" id="WP_085771085.1">
    <property type="nucleotide sequence ID" value="NZ_AP027149.1"/>
</dbReference>